<dbReference type="InterPro" id="IPR001034">
    <property type="entry name" value="DeoR_HTH"/>
</dbReference>
<evidence type="ECO:0000313" key="4">
    <source>
        <dbReference type="EMBL" id="MFC4619932.1"/>
    </source>
</evidence>
<proteinExistence type="predicted"/>
<dbReference type="PANTHER" id="PTHR34580:SF1">
    <property type="entry name" value="PROTEIN PAFC"/>
    <property type="match status" value="1"/>
</dbReference>
<reference evidence="5" key="1">
    <citation type="journal article" date="2019" name="Int. J. Syst. Evol. Microbiol.">
        <title>The Global Catalogue of Microorganisms (GCM) 10K type strain sequencing project: providing services to taxonomists for standard genome sequencing and annotation.</title>
        <authorList>
            <consortium name="The Broad Institute Genomics Platform"/>
            <consortium name="The Broad Institute Genome Sequencing Center for Infectious Disease"/>
            <person name="Wu L."/>
            <person name="Ma J."/>
        </authorList>
    </citation>
    <scope>NUCLEOTIDE SEQUENCE [LARGE SCALE GENOMIC DNA]</scope>
    <source>
        <strain evidence="5">CGMCC 1.16306</strain>
    </source>
</reference>
<sequence>MSRFERMLEIMMVLNDRQKRTVAELADQFGVSRRTMLRDLQTLSEIGVPLAAAPGPGGGYQLARSAKLPPVQFTPEEALGLIISCEAFFQLEEGPFRQTAVSTVTKIKAVLSPELLTKVQRMTERISAIIPKRAVTYPFLDKILEASESGRVLTILYASRARTIRRDIAPFGLYLADGLWYAVCYCYLRERFVTLRVDRILAVDDSERQGIFRLSLTEALEKTEDDNGESVRCTVRLTKKGCKLADPDPYFGDKIRSLKDGSGIFEDDVSTENLDWYARFFLSLGEEATVEEPKALADLIGQKAVAIAEKYA</sequence>
<dbReference type="PROSITE" id="PS51000">
    <property type="entry name" value="HTH_DEOR_2"/>
    <property type="match status" value="1"/>
</dbReference>
<dbReference type="PROSITE" id="PS52050">
    <property type="entry name" value="WYL"/>
    <property type="match status" value="1"/>
</dbReference>
<dbReference type="InterPro" id="IPR051534">
    <property type="entry name" value="CBASS_pafABC_assoc_protein"/>
</dbReference>
<feature type="domain" description="HTH deoR-type" evidence="3">
    <location>
        <begin position="3"/>
        <end position="62"/>
    </location>
</feature>
<dbReference type="RefSeq" id="WP_376847019.1">
    <property type="nucleotide sequence ID" value="NZ_JBHSFW010000013.1"/>
</dbReference>
<dbReference type="InterPro" id="IPR036390">
    <property type="entry name" value="WH_DNA-bd_sf"/>
</dbReference>
<gene>
    <name evidence="4" type="ORF">ACFO4N_14560</name>
</gene>
<evidence type="ECO:0000259" key="3">
    <source>
        <dbReference type="PROSITE" id="PS51000"/>
    </source>
</evidence>
<dbReference type="InterPro" id="IPR057727">
    <property type="entry name" value="WCX_dom"/>
</dbReference>
<dbReference type="PANTHER" id="PTHR34580">
    <property type="match status" value="1"/>
</dbReference>
<keyword evidence="1" id="KW-0805">Transcription regulation</keyword>
<dbReference type="PIRSF" id="PIRSF016838">
    <property type="entry name" value="PafC"/>
    <property type="match status" value="1"/>
</dbReference>
<comment type="caution">
    <text evidence="4">The sequence shown here is derived from an EMBL/GenBank/DDBJ whole genome shotgun (WGS) entry which is preliminary data.</text>
</comment>
<dbReference type="Gene3D" id="1.10.10.10">
    <property type="entry name" value="Winged helix-like DNA-binding domain superfamily/Winged helix DNA-binding domain"/>
    <property type="match status" value="1"/>
</dbReference>
<dbReference type="InterPro" id="IPR028349">
    <property type="entry name" value="PafC-like"/>
</dbReference>
<name>A0ABV9GRN3_9BACL</name>
<dbReference type="Pfam" id="PF13280">
    <property type="entry name" value="WYL"/>
    <property type="match status" value="1"/>
</dbReference>
<evidence type="ECO:0000256" key="2">
    <source>
        <dbReference type="ARBA" id="ARBA00023163"/>
    </source>
</evidence>
<accession>A0ABV9GRN3</accession>
<organism evidence="4 5">
    <name type="scientific">Camelliibacillus cellulosilyticus</name>
    <dbReference type="NCBI Taxonomy" id="2174486"/>
    <lineage>
        <taxon>Bacteria</taxon>
        <taxon>Bacillati</taxon>
        <taxon>Bacillota</taxon>
        <taxon>Bacilli</taxon>
        <taxon>Bacillales</taxon>
        <taxon>Sporolactobacillaceae</taxon>
        <taxon>Camelliibacillus</taxon>
    </lineage>
</organism>
<dbReference type="InterPro" id="IPR026881">
    <property type="entry name" value="WYL_dom"/>
</dbReference>
<dbReference type="SUPFAM" id="SSF46785">
    <property type="entry name" value="Winged helix' DNA-binding domain"/>
    <property type="match status" value="1"/>
</dbReference>
<dbReference type="InterPro" id="IPR013196">
    <property type="entry name" value="HTH_11"/>
</dbReference>
<dbReference type="Proteomes" id="UP001596022">
    <property type="component" value="Unassembled WGS sequence"/>
</dbReference>
<protein>
    <submittedName>
        <fullName evidence="4">Helix-turn-helix transcriptional regulator</fullName>
    </submittedName>
</protein>
<keyword evidence="5" id="KW-1185">Reference proteome</keyword>
<evidence type="ECO:0000256" key="1">
    <source>
        <dbReference type="ARBA" id="ARBA00023015"/>
    </source>
</evidence>
<dbReference type="Pfam" id="PF25583">
    <property type="entry name" value="WCX"/>
    <property type="match status" value="1"/>
</dbReference>
<dbReference type="Pfam" id="PF08279">
    <property type="entry name" value="HTH_11"/>
    <property type="match status" value="1"/>
</dbReference>
<dbReference type="EMBL" id="JBHSFW010000013">
    <property type="protein sequence ID" value="MFC4619932.1"/>
    <property type="molecule type" value="Genomic_DNA"/>
</dbReference>
<keyword evidence="2" id="KW-0804">Transcription</keyword>
<evidence type="ECO:0000313" key="5">
    <source>
        <dbReference type="Proteomes" id="UP001596022"/>
    </source>
</evidence>
<dbReference type="InterPro" id="IPR036388">
    <property type="entry name" value="WH-like_DNA-bd_sf"/>
</dbReference>